<evidence type="ECO:0000256" key="10">
    <source>
        <dbReference type="ARBA" id="ARBA00023186"/>
    </source>
</evidence>
<evidence type="ECO:0000256" key="5">
    <source>
        <dbReference type="ARBA" id="ARBA00022475"/>
    </source>
</evidence>
<dbReference type="PANTHER" id="PTHR12428:SF65">
    <property type="entry name" value="CYTOCHROME C OXIDASE ASSEMBLY PROTEIN COX18, MITOCHONDRIAL"/>
    <property type="match status" value="1"/>
</dbReference>
<evidence type="ECO:0000313" key="18">
    <source>
        <dbReference type="Proteomes" id="UP001597400"/>
    </source>
</evidence>
<dbReference type="Proteomes" id="UP001597400">
    <property type="component" value="Unassembled WGS sequence"/>
</dbReference>
<dbReference type="PRINTS" id="PR00701">
    <property type="entry name" value="60KDINNERMP"/>
</dbReference>
<evidence type="ECO:0000313" key="17">
    <source>
        <dbReference type="EMBL" id="MFD1951449.1"/>
    </source>
</evidence>
<evidence type="ECO:0000256" key="14">
    <source>
        <dbReference type="SAM" id="MobiDB-lite"/>
    </source>
</evidence>
<evidence type="ECO:0000256" key="8">
    <source>
        <dbReference type="ARBA" id="ARBA00022989"/>
    </source>
</evidence>
<dbReference type="InterPro" id="IPR019998">
    <property type="entry name" value="Membr_insert_YidC"/>
</dbReference>
<dbReference type="Pfam" id="PF02096">
    <property type="entry name" value="60KD_IMP"/>
    <property type="match status" value="1"/>
</dbReference>
<feature type="transmembrane region" description="Helical" evidence="13">
    <location>
        <begin position="485"/>
        <end position="504"/>
    </location>
</feature>
<evidence type="ECO:0000256" key="3">
    <source>
        <dbReference type="ARBA" id="ARBA00015325"/>
    </source>
</evidence>
<dbReference type="NCBIfam" id="TIGR03592">
    <property type="entry name" value="yidC_oxa1_cterm"/>
    <property type="match status" value="1"/>
</dbReference>
<comment type="subcellular location">
    <subcellularLocation>
        <location evidence="1">Cell inner membrane</location>
        <topology evidence="1">Multi-pass membrane protein</topology>
    </subcellularLocation>
    <subcellularLocation>
        <location evidence="13">Cell membrane</location>
        <topology evidence="13">Multi-pass membrane protein</topology>
    </subcellularLocation>
</comment>
<feature type="domain" description="Membrane insertase YidC/Oxa/ALB C-terminal" evidence="15">
    <location>
        <begin position="360"/>
        <end position="556"/>
    </location>
</feature>
<dbReference type="CDD" id="cd19961">
    <property type="entry name" value="EcYidC-like_peri"/>
    <property type="match status" value="1"/>
</dbReference>
<feature type="region of interest" description="Disordered" evidence="14">
    <location>
        <begin position="567"/>
        <end position="587"/>
    </location>
</feature>
<dbReference type="InterPro" id="IPR028053">
    <property type="entry name" value="Membr_insert_YidC_N"/>
</dbReference>
<comment type="function">
    <text evidence="13">Required for the insertion and/or proper folding and/or complex formation of integral membrane proteins into the membrane. Involved in integration of membrane proteins that insert both dependently and independently of the Sec translocase complex, as well as at least some lipoproteins. Aids folding of multispanning membrane proteins.</text>
</comment>
<gene>
    <name evidence="13 17" type="primary">yidC</name>
    <name evidence="17" type="ORF">ACFSGX_11810</name>
</gene>
<keyword evidence="5 13" id="KW-1003">Cell membrane</keyword>
<protein>
    <recommendedName>
        <fullName evidence="3 13">Membrane protein insertase YidC</fullName>
    </recommendedName>
    <alternativeName>
        <fullName evidence="12 13">Foldase YidC</fullName>
    </alternativeName>
    <alternativeName>
        <fullName evidence="11 13">Membrane integrase YidC</fullName>
    </alternativeName>
    <alternativeName>
        <fullName evidence="13">Membrane protein YidC</fullName>
    </alternativeName>
</protein>
<comment type="subunit">
    <text evidence="13">Interacts with the Sec translocase complex via SecD. Specifically interacts with transmembrane segments of nascent integral membrane proteins during membrane integration.</text>
</comment>
<evidence type="ECO:0000256" key="9">
    <source>
        <dbReference type="ARBA" id="ARBA00023136"/>
    </source>
</evidence>
<feature type="domain" description="Membrane insertase YidC N-terminal" evidence="16">
    <location>
        <begin position="73"/>
        <end position="348"/>
    </location>
</feature>
<comment type="caution">
    <text evidence="13">Lacks conserved residue(s) required for the propagation of feature annotation.</text>
</comment>
<evidence type="ECO:0000259" key="16">
    <source>
        <dbReference type="Pfam" id="PF14849"/>
    </source>
</evidence>
<comment type="caution">
    <text evidence="17">The sequence shown here is derived from an EMBL/GenBank/DDBJ whole genome shotgun (WGS) entry which is preliminary data.</text>
</comment>
<keyword evidence="4 13" id="KW-0813">Transport</keyword>
<proteinExistence type="inferred from homology"/>
<keyword evidence="6 13" id="KW-0812">Transmembrane</keyword>
<keyword evidence="7 13" id="KW-0653">Protein transport</keyword>
<accession>A0ABW4TXL0</accession>
<name>A0ABW4TXL0_9SPHN</name>
<dbReference type="Pfam" id="PF14849">
    <property type="entry name" value="YidC_periplas"/>
    <property type="match status" value="1"/>
</dbReference>
<dbReference type="InterPro" id="IPR047196">
    <property type="entry name" value="YidC_ALB_C"/>
</dbReference>
<dbReference type="NCBIfam" id="TIGR03593">
    <property type="entry name" value="yidC_nterm"/>
    <property type="match status" value="1"/>
</dbReference>
<organism evidence="17 18">
    <name type="scientific">Sphingomonas arantia</name>
    <dbReference type="NCBI Taxonomy" id="1460676"/>
    <lineage>
        <taxon>Bacteria</taxon>
        <taxon>Pseudomonadati</taxon>
        <taxon>Pseudomonadota</taxon>
        <taxon>Alphaproteobacteria</taxon>
        <taxon>Sphingomonadales</taxon>
        <taxon>Sphingomonadaceae</taxon>
        <taxon>Sphingomonas</taxon>
    </lineage>
</organism>
<dbReference type="EMBL" id="JBHUGS010000003">
    <property type="protein sequence ID" value="MFD1951449.1"/>
    <property type="molecule type" value="Genomic_DNA"/>
</dbReference>
<comment type="similarity">
    <text evidence="2 13">Belongs to the OXA1/ALB3/YidC family. Type 1 subfamily.</text>
</comment>
<dbReference type="HAMAP" id="MF_01810">
    <property type="entry name" value="YidC_type1"/>
    <property type="match status" value="1"/>
</dbReference>
<dbReference type="PRINTS" id="PR01900">
    <property type="entry name" value="YIDCPROTEIN"/>
</dbReference>
<feature type="transmembrane region" description="Helical" evidence="13">
    <location>
        <begin position="516"/>
        <end position="542"/>
    </location>
</feature>
<evidence type="ECO:0000256" key="11">
    <source>
        <dbReference type="ARBA" id="ARBA00033245"/>
    </source>
</evidence>
<keyword evidence="9 13" id="KW-0472">Membrane</keyword>
<dbReference type="InterPro" id="IPR038221">
    <property type="entry name" value="YidC_periplasmic_sf"/>
</dbReference>
<dbReference type="InterPro" id="IPR028055">
    <property type="entry name" value="YidC/Oxa/ALB_C"/>
</dbReference>
<evidence type="ECO:0000256" key="2">
    <source>
        <dbReference type="ARBA" id="ARBA00010527"/>
    </source>
</evidence>
<dbReference type="CDD" id="cd20070">
    <property type="entry name" value="5TM_YidC_Alb3"/>
    <property type="match status" value="1"/>
</dbReference>
<dbReference type="NCBIfam" id="NF002353">
    <property type="entry name" value="PRK01318.1-4"/>
    <property type="match status" value="1"/>
</dbReference>
<reference evidence="18" key="1">
    <citation type="journal article" date="2019" name="Int. J. Syst. Evol. Microbiol.">
        <title>The Global Catalogue of Microorganisms (GCM) 10K type strain sequencing project: providing services to taxonomists for standard genome sequencing and annotation.</title>
        <authorList>
            <consortium name="The Broad Institute Genomics Platform"/>
            <consortium name="The Broad Institute Genome Sequencing Center for Infectious Disease"/>
            <person name="Wu L."/>
            <person name="Ma J."/>
        </authorList>
    </citation>
    <scope>NUCLEOTIDE SEQUENCE [LARGE SCALE GENOMIC DNA]</scope>
    <source>
        <strain evidence="18">CGMCC 1.12702</strain>
    </source>
</reference>
<keyword evidence="8 13" id="KW-1133">Transmembrane helix</keyword>
<sequence length="587" mass="64106">MNSDNRNLILAIVLSALVLFGWSAISNRFLPTAAPPSTQIVDGKQVALPKPEAAPDTPVAIRDRAVVLGEAPRVQIKTPKLSGSINLRGGRIDDLTLTAYGETIAKNAPPVRLLSPAGTADAYFAGFGWTGEGAAIPSADTVWTADRALLAPNSPVTLSWANGQGQIYRLRFAVDPNYMFTVTQTVANAGAGPVAVRPYALVSRNGVSKDPDGWTMHTGPISTLNGSTNYGPNFSELDKAGATGVNYQSTGGWLGFGDKYWLTALAPDQRAPIDAAFRAGEGQRYQAQLTNRSRVVPVGQQTSAVQHFFAGAKEVSTLDGYESSLGIPHFGRAIDWGYFEVLEKPVFYVLHWLFEALGNFGVAIILLTVLVKILMFPIAQKQFKSMAGMRVIQPKMKILQERYKDDKAKLQSEMLELYKTEKVSPLSGCLPILIQIPIGYALYKVLMLTIEMRHQPFALWIKDLAAPDPLTPVNLFGLLDFTPPHLIAIGIVPILLGITQYFQFKLNPAPADPTQAQIFAIMPWVFMFIMAPYAVGLLLYWITQNLITIAQQTWFYSRYPGMKAAMATPAPTPTPATPIKQARTPKK</sequence>
<evidence type="ECO:0000259" key="15">
    <source>
        <dbReference type="Pfam" id="PF02096"/>
    </source>
</evidence>
<keyword evidence="10 13" id="KW-0143">Chaperone</keyword>
<evidence type="ECO:0000256" key="6">
    <source>
        <dbReference type="ARBA" id="ARBA00022692"/>
    </source>
</evidence>
<evidence type="ECO:0000256" key="4">
    <source>
        <dbReference type="ARBA" id="ARBA00022448"/>
    </source>
</evidence>
<dbReference type="PANTHER" id="PTHR12428">
    <property type="entry name" value="OXA1"/>
    <property type="match status" value="1"/>
</dbReference>
<feature type="transmembrane region" description="Helical" evidence="13">
    <location>
        <begin position="352"/>
        <end position="376"/>
    </location>
</feature>
<evidence type="ECO:0000256" key="7">
    <source>
        <dbReference type="ARBA" id="ARBA00022927"/>
    </source>
</evidence>
<dbReference type="RefSeq" id="WP_380930149.1">
    <property type="nucleotide sequence ID" value="NZ_JBHUGS010000003.1"/>
</dbReference>
<dbReference type="Gene3D" id="2.70.98.90">
    <property type="match status" value="1"/>
</dbReference>
<keyword evidence="18" id="KW-1185">Reference proteome</keyword>
<dbReference type="InterPro" id="IPR001708">
    <property type="entry name" value="YidC/ALB3/OXA1/COX18"/>
</dbReference>
<evidence type="ECO:0000256" key="13">
    <source>
        <dbReference type="HAMAP-Rule" id="MF_01810"/>
    </source>
</evidence>
<evidence type="ECO:0000256" key="12">
    <source>
        <dbReference type="ARBA" id="ARBA00033342"/>
    </source>
</evidence>
<evidence type="ECO:0000256" key="1">
    <source>
        <dbReference type="ARBA" id="ARBA00004429"/>
    </source>
</evidence>